<name>A0A6M4H452_9PROT</name>
<dbReference type="Proteomes" id="UP000501534">
    <property type="component" value="Chromosome"/>
</dbReference>
<keyword evidence="2" id="KW-1185">Reference proteome</keyword>
<evidence type="ECO:0000313" key="1">
    <source>
        <dbReference type="EMBL" id="QJR12677.1"/>
    </source>
</evidence>
<evidence type="ECO:0000313" key="2">
    <source>
        <dbReference type="Proteomes" id="UP000501534"/>
    </source>
</evidence>
<dbReference type="PANTHER" id="PTHR40036">
    <property type="entry name" value="MACROCIN O-METHYLTRANSFERASE"/>
    <property type="match status" value="1"/>
</dbReference>
<dbReference type="InterPro" id="IPR029063">
    <property type="entry name" value="SAM-dependent_MTases_sf"/>
</dbReference>
<sequence>MSKLDSLSLEVKFPLPDGRLLVQGPLTYNQDGLASQHNADFMRDARFLRAYGVGLENGRPGTQVEWRTHVALWCATQALALEGDFVECGVHTGILSGAVMTWLDFAKQASRKFYLFDTWAGIPAEQVNEEEKRFGVLEMNRKYQNGDALHADVVKKFSRWPNAVVVRGRVPDTLSAMAGSTKVAYASIDMNVAAAEMAAAEFLWPRLVPGAFMLLDDYGWAAHLNQKKAWDAWALAHGVMILSLPTGQGLIRK</sequence>
<reference evidence="1 2" key="1">
    <citation type="submission" date="2020-04" db="EMBL/GenBank/DDBJ databases">
        <title>Usitatibacter rugosus gen. nov., sp. nov. and Usitatibacter palustris sp. nov., novel members of Usitatibacteraceae fam. nov. within the order Nitrosomonadales isolated from soil.</title>
        <authorList>
            <person name="Huber K.J."/>
            <person name="Neumann-Schaal M."/>
            <person name="Geppert A."/>
            <person name="Luckner M."/>
            <person name="Wanner G."/>
            <person name="Overmann J."/>
        </authorList>
    </citation>
    <scope>NUCLEOTIDE SEQUENCE [LARGE SCALE GENOMIC DNA]</scope>
    <source>
        <strain evidence="1 2">0125_3</strain>
    </source>
</reference>
<accession>A0A6M4H452</accession>
<gene>
    <name evidence="1" type="ORF">DSM104443_03769</name>
</gene>
<evidence type="ECO:0008006" key="3">
    <source>
        <dbReference type="Google" id="ProtNLM"/>
    </source>
</evidence>
<proteinExistence type="predicted"/>
<dbReference type="Pfam" id="PF05711">
    <property type="entry name" value="TylF"/>
    <property type="match status" value="1"/>
</dbReference>
<protein>
    <recommendedName>
        <fullName evidence="3">Methyltransferase</fullName>
    </recommendedName>
</protein>
<dbReference type="KEGG" id="uru:DSM104443_03769"/>
<dbReference type="AlphaFoldDB" id="A0A6M4H452"/>
<organism evidence="1 2">
    <name type="scientific">Usitatibacter rugosus</name>
    <dbReference type="NCBI Taxonomy" id="2732067"/>
    <lineage>
        <taxon>Bacteria</taxon>
        <taxon>Pseudomonadati</taxon>
        <taxon>Pseudomonadota</taxon>
        <taxon>Betaproteobacteria</taxon>
        <taxon>Nitrosomonadales</taxon>
        <taxon>Usitatibacteraceae</taxon>
        <taxon>Usitatibacter</taxon>
    </lineage>
</organism>
<dbReference type="RefSeq" id="WP_171095084.1">
    <property type="nucleotide sequence ID" value="NZ_CP053069.1"/>
</dbReference>
<dbReference type="EMBL" id="CP053069">
    <property type="protein sequence ID" value="QJR12677.1"/>
    <property type="molecule type" value="Genomic_DNA"/>
</dbReference>
<dbReference type="Gene3D" id="3.40.50.150">
    <property type="entry name" value="Vaccinia Virus protein VP39"/>
    <property type="match status" value="1"/>
</dbReference>
<dbReference type="InterPro" id="IPR008884">
    <property type="entry name" value="TylF_MeTrfase"/>
</dbReference>
<dbReference type="PANTHER" id="PTHR40036:SF1">
    <property type="entry name" value="MACROCIN O-METHYLTRANSFERASE"/>
    <property type="match status" value="1"/>
</dbReference>